<keyword evidence="1" id="KW-0597">Phosphoprotein</keyword>
<keyword evidence="3" id="KW-1133">Transmembrane helix</keyword>
<keyword evidence="7" id="KW-1185">Reference proteome</keyword>
<dbReference type="Pfam" id="PF07495">
    <property type="entry name" value="Y_Y_Y"/>
    <property type="match status" value="1"/>
</dbReference>
<dbReference type="GO" id="GO:0000155">
    <property type="term" value="F:phosphorelay sensor kinase activity"/>
    <property type="evidence" value="ECO:0007669"/>
    <property type="project" value="TreeGrafter"/>
</dbReference>
<evidence type="ECO:0000256" key="3">
    <source>
        <dbReference type="SAM" id="Phobius"/>
    </source>
</evidence>
<dbReference type="Pfam" id="PF07494">
    <property type="entry name" value="Reg_prop"/>
    <property type="match status" value="1"/>
</dbReference>
<keyword evidence="2" id="KW-0175">Coiled coil</keyword>
<keyword evidence="3" id="KW-0472">Membrane</keyword>
<dbReference type="InterPro" id="IPR011047">
    <property type="entry name" value="Quinoprotein_ADH-like_sf"/>
</dbReference>
<dbReference type="SMART" id="SM00421">
    <property type="entry name" value="HTH_LUXR"/>
    <property type="match status" value="1"/>
</dbReference>
<name>A0A399SIS1_9BACT</name>
<dbReference type="EMBL" id="QWGE01000001">
    <property type="protein sequence ID" value="RIJ42799.1"/>
    <property type="molecule type" value="Genomic_DNA"/>
</dbReference>
<organism evidence="6 7">
    <name type="scientific">Pontibacter oryzae</name>
    <dbReference type="NCBI Taxonomy" id="2304593"/>
    <lineage>
        <taxon>Bacteria</taxon>
        <taxon>Pseudomonadati</taxon>
        <taxon>Bacteroidota</taxon>
        <taxon>Cytophagia</taxon>
        <taxon>Cytophagales</taxon>
        <taxon>Hymenobacteraceae</taxon>
        <taxon>Pontibacter</taxon>
    </lineage>
</organism>
<dbReference type="Gene3D" id="2.130.10.10">
    <property type="entry name" value="YVTN repeat-like/Quinoprotein amine dehydrogenase"/>
    <property type="match status" value="3"/>
</dbReference>
<feature type="signal peptide" evidence="4">
    <location>
        <begin position="1"/>
        <end position="20"/>
    </location>
</feature>
<dbReference type="InterPro" id="IPR013783">
    <property type="entry name" value="Ig-like_fold"/>
</dbReference>
<sequence>MIKLNVWLLVMYLLCAPVWAQVKNEGIPYIKNYTHSDYKATPQNWAIVQDHRGVMYFGNSYGVLEFDGNYWRQIPLANKTIARSLAVDKKGRIYVGGQDDFGYLKPNEQGQMSYVSLKDKIAPKYRSFNDVWKIYTSDDGVYYCTVNTVYHFQNGSIKVYKAPASPTGFPFLVQNKLLLPVPSKGIYTLQQGKFVFMQGSEKMGDHVIMSIQPYKNGTFLVFTEEGGIYVYNGYNHFEPVNWEVIDFLTKNKIFSVISLPDAYAIGTVHNGLLIIDKEGMPRQHLNSDKGLQNSSVRSVYQDQAGNLWLALNKGIDYVETNSPFSLFNAKTGLPGTGYTSLLHGDVLYLGTNDGLYYKTWSNTENPLKPSNFKQVENSQGQVYNLQKINGKLLVSHHDGPFELVNNKAVRLSEHRGVWMFMPLASYPGYIICGTYNGLLLYKFVDGRLVFQRKIKGFDESSRVIEQDADGNIWIAHGYKGIYKLKLSDQLDKVSAISFYDKRAGFPSNVFMSVFKIDGKLVFTGETGVYTYDKSTDRFKIHPELNKLFDQGQHIRKLTEDSEGNIWFSAGDDIGVLRKRSNGSYEVEKSTFNKLQGKLIGGFEHMMHYNPLNMLIGIDDGFVHYHPSYQETRSIIKSFPVLIRSVTITSQAQDSLLFGGAYQKGGLATLQQPTSAISELDYKQNSLKFSFGAVTYSDVDKVQYQYYLKGYESEWSPWTTSLQKEYTNLREGVYTFHVRAKNVYGNQSEEAAYTFEVLPPWYRSWVAYMAYGLITLLLLLLTKYLMERHIQKTKMRLQEEKERALKLKEAQHMEEVLLAEREIIRLNNEKLENELIHKNKELTSSAVHVMHNVEAVHKVRDQLQETIEKIKCKTTQKELKKLLKSVEEEVKFEQNWEQFELHFNQVHQDFLKRLHEDYPDLTHRDLKLCAYLRLNLTSKEIASLLKLSLRGVETSRYRIRKKINLDQEDNLTEFMLNY</sequence>
<evidence type="ECO:0000256" key="2">
    <source>
        <dbReference type="SAM" id="Coils"/>
    </source>
</evidence>
<dbReference type="SUPFAM" id="SSF50998">
    <property type="entry name" value="Quinoprotein alcohol dehydrogenase-like"/>
    <property type="match status" value="1"/>
</dbReference>
<dbReference type="Proteomes" id="UP000266005">
    <property type="component" value="Unassembled WGS sequence"/>
</dbReference>
<feature type="coiled-coil region" evidence="2">
    <location>
        <begin position="789"/>
        <end position="840"/>
    </location>
</feature>
<keyword evidence="3" id="KW-0812">Transmembrane</keyword>
<evidence type="ECO:0000256" key="4">
    <source>
        <dbReference type="SAM" id="SignalP"/>
    </source>
</evidence>
<evidence type="ECO:0000313" key="6">
    <source>
        <dbReference type="EMBL" id="RIJ42799.1"/>
    </source>
</evidence>
<dbReference type="InterPro" id="IPR000792">
    <property type="entry name" value="Tscrpt_reg_LuxR_C"/>
</dbReference>
<dbReference type="InterPro" id="IPR011110">
    <property type="entry name" value="Reg_prop"/>
</dbReference>
<dbReference type="Gene3D" id="2.60.40.10">
    <property type="entry name" value="Immunoglobulins"/>
    <property type="match status" value="1"/>
</dbReference>
<feature type="transmembrane region" description="Helical" evidence="3">
    <location>
        <begin position="764"/>
        <end position="785"/>
    </location>
</feature>
<dbReference type="GO" id="GO:0006355">
    <property type="term" value="P:regulation of DNA-templated transcription"/>
    <property type="evidence" value="ECO:0007669"/>
    <property type="project" value="InterPro"/>
</dbReference>
<keyword evidence="4" id="KW-0732">Signal</keyword>
<dbReference type="InterPro" id="IPR015943">
    <property type="entry name" value="WD40/YVTN_repeat-like_dom_sf"/>
</dbReference>
<dbReference type="GO" id="GO:0003677">
    <property type="term" value="F:DNA binding"/>
    <property type="evidence" value="ECO:0007669"/>
    <property type="project" value="InterPro"/>
</dbReference>
<feature type="domain" description="HTH luxR-type" evidence="5">
    <location>
        <begin position="917"/>
        <end position="974"/>
    </location>
</feature>
<evidence type="ECO:0000313" key="7">
    <source>
        <dbReference type="Proteomes" id="UP000266005"/>
    </source>
</evidence>
<comment type="caution">
    <text evidence="6">The sequence shown here is derived from an EMBL/GenBank/DDBJ whole genome shotgun (WGS) entry which is preliminary data.</text>
</comment>
<reference evidence="7" key="1">
    <citation type="submission" date="2018-08" db="EMBL/GenBank/DDBJ databases">
        <title>Mucilaginibacter sp. MYSH2.</title>
        <authorList>
            <person name="Seo T."/>
        </authorList>
    </citation>
    <scope>NUCLEOTIDE SEQUENCE [LARGE SCALE GENOMIC DNA]</scope>
    <source>
        <strain evidence="7">KIRAN</strain>
    </source>
</reference>
<dbReference type="SUPFAM" id="SSF46894">
    <property type="entry name" value="C-terminal effector domain of the bipartite response regulators"/>
    <property type="match status" value="1"/>
</dbReference>
<dbReference type="InterPro" id="IPR011123">
    <property type="entry name" value="Y_Y_Y"/>
</dbReference>
<dbReference type="PANTHER" id="PTHR43547">
    <property type="entry name" value="TWO-COMPONENT HISTIDINE KINASE"/>
    <property type="match status" value="1"/>
</dbReference>
<dbReference type="InterPro" id="IPR016032">
    <property type="entry name" value="Sig_transdc_resp-reg_C-effctor"/>
</dbReference>
<dbReference type="PANTHER" id="PTHR43547:SF2">
    <property type="entry name" value="HYBRID SIGNAL TRANSDUCTION HISTIDINE KINASE C"/>
    <property type="match status" value="1"/>
</dbReference>
<feature type="chain" id="PRO_5017277274" description="HTH luxR-type domain-containing protein" evidence="4">
    <location>
        <begin position="21"/>
        <end position="977"/>
    </location>
</feature>
<evidence type="ECO:0000256" key="1">
    <source>
        <dbReference type="ARBA" id="ARBA00022553"/>
    </source>
</evidence>
<proteinExistence type="predicted"/>
<dbReference type="AlphaFoldDB" id="A0A399SIS1"/>
<gene>
    <name evidence="6" type="ORF">D1627_02830</name>
</gene>
<accession>A0A399SIS1</accession>
<dbReference type="InterPro" id="IPR036388">
    <property type="entry name" value="WH-like_DNA-bd_sf"/>
</dbReference>
<protein>
    <recommendedName>
        <fullName evidence="5">HTH luxR-type domain-containing protein</fullName>
    </recommendedName>
</protein>
<dbReference type="Gene3D" id="1.10.10.10">
    <property type="entry name" value="Winged helix-like DNA-binding domain superfamily/Winged helix DNA-binding domain"/>
    <property type="match status" value="1"/>
</dbReference>
<evidence type="ECO:0000259" key="5">
    <source>
        <dbReference type="SMART" id="SM00421"/>
    </source>
</evidence>